<keyword evidence="1" id="KW-0175">Coiled coil</keyword>
<dbReference type="Gene3D" id="3.30.460.10">
    <property type="entry name" value="Beta Polymerase, domain 2"/>
    <property type="match status" value="1"/>
</dbReference>
<name>A0A7V6CED8_9BACT</name>
<dbReference type="SUPFAM" id="SSF81301">
    <property type="entry name" value="Nucleotidyltransferase"/>
    <property type="match status" value="1"/>
</dbReference>
<dbReference type="PANTHER" id="PTHR33933">
    <property type="entry name" value="NUCLEOTIDYLTRANSFERASE"/>
    <property type="match status" value="1"/>
</dbReference>
<dbReference type="EMBL" id="DRWR01000130">
    <property type="protein sequence ID" value="HHQ16743.1"/>
    <property type="molecule type" value="Genomic_DNA"/>
</dbReference>
<reference evidence="3" key="1">
    <citation type="journal article" date="2020" name="mSystems">
        <title>Genome- and Community-Level Interaction Insights into Carbon Utilization and Element Cycling Functions of Hydrothermarchaeota in Hydrothermal Sediment.</title>
        <authorList>
            <person name="Zhou Z."/>
            <person name="Liu Y."/>
            <person name="Xu W."/>
            <person name="Pan J."/>
            <person name="Luo Z.H."/>
            <person name="Li M."/>
        </authorList>
    </citation>
    <scope>NUCLEOTIDE SEQUENCE [LARGE SCALE GENOMIC DNA]</scope>
    <source>
        <strain evidence="3">SpSt-106</strain>
    </source>
</reference>
<dbReference type="InterPro" id="IPR052548">
    <property type="entry name" value="Type_VII_TA_antitoxin"/>
</dbReference>
<dbReference type="PANTHER" id="PTHR33933:SF1">
    <property type="entry name" value="PROTEIN ADENYLYLTRANSFERASE MNTA-RELATED"/>
    <property type="match status" value="1"/>
</dbReference>
<feature type="domain" description="Polymerase nucleotidyl transferase" evidence="2">
    <location>
        <begin position="24"/>
        <end position="113"/>
    </location>
</feature>
<dbReference type="InterPro" id="IPR002934">
    <property type="entry name" value="Polymerase_NTP_transf_dom"/>
</dbReference>
<evidence type="ECO:0000259" key="2">
    <source>
        <dbReference type="Pfam" id="PF01909"/>
    </source>
</evidence>
<dbReference type="InterPro" id="IPR043519">
    <property type="entry name" value="NT_sf"/>
</dbReference>
<evidence type="ECO:0000313" key="3">
    <source>
        <dbReference type="EMBL" id="HHQ16743.1"/>
    </source>
</evidence>
<dbReference type="Pfam" id="PF01909">
    <property type="entry name" value="NTP_transf_2"/>
    <property type="match status" value="1"/>
</dbReference>
<protein>
    <submittedName>
        <fullName evidence="3">Nucleotidyltransferase domain-containing protein</fullName>
    </submittedName>
</protein>
<evidence type="ECO:0000256" key="1">
    <source>
        <dbReference type="SAM" id="Coils"/>
    </source>
</evidence>
<dbReference type="AlphaFoldDB" id="A0A7V6CED8"/>
<comment type="caution">
    <text evidence="3">The sequence shown here is derived from an EMBL/GenBank/DDBJ whole genome shotgun (WGS) entry which is preliminary data.</text>
</comment>
<organism evidence="3">
    <name type="scientific">Thermodesulfobacterium geofontis</name>
    <dbReference type="NCBI Taxonomy" id="1295609"/>
    <lineage>
        <taxon>Bacteria</taxon>
        <taxon>Pseudomonadati</taxon>
        <taxon>Thermodesulfobacteriota</taxon>
        <taxon>Thermodesulfobacteria</taxon>
        <taxon>Thermodesulfobacteriales</taxon>
        <taxon>Thermodesulfobacteriaceae</taxon>
        <taxon>Thermodesulfobacterium</taxon>
    </lineage>
</organism>
<keyword evidence="3" id="KW-0808">Transferase</keyword>
<feature type="coiled-coil region" evidence="1">
    <location>
        <begin position="14"/>
        <end position="41"/>
    </location>
</feature>
<dbReference type="CDD" id="cd05403">
    <property type="entry name" value="NT_KNTase_like"/>
    <property type="match status" value="1"/>
</dbReference>
<accession>A0A7V6CED8</accession>
<dbReference type="GO" id="GO:0016779">
    <property type="term" value="F:nucleotidyltransferase activity"/>
    <property type="evidence" value="ECO:0007669"/>
    <property type="project" value="InterPro"/>
</dbReference>
<gene>
    <name evidence="3" type="ORF">ENM15_08040</name>
</gene>
<sequence>MRQIISYGSVKTIYIDKEKVLKELKKVAEEAQKNFPEIKEIILFGSFAKGEQTGLSDLDIFIVAENQPSNPFERIKPYFNFFADKLKIAIDIIIVTPEEKESFKEMLKDSLILITRT</sequence>
<proteinExistence type="predicted"/>